<proteinExistence type="predicted"/>
<dbReference type="InterPro" id="IPR037923">
    <property type="entry name" value="HTH-like"/>
</dbReference>
<reference evidence="8" key="2">
    <citation type="submission" date="2017-03" db="EMBL/GenBank/DDBJ databases">
        <title>Bacillus sp. V-88(T) DSM27956, whole genome shotgun sequencing project.</title>
        <authorList>
            <person name="Dastager S.G."/>
            <person name="Neurgaonkar P.S."/>
            <person name="Dharne M.S."/>
        </authorList>
    </citation>
    <scope>NUCLEOTIDE SEQUENCE [LARGE SCALE GENOMIC DNA]</scope>
    <source>
        <strain evidence="8">DSM 25145</strain>
    </source>
</reference>
<evidence type="ECO:0000259" key="4">
    <source>
        <dbReference type="PROSITE" id="PS01124"/>
    </source>
</evidence>
<evidence type="ECO:0000256" key="1">
    <source>
        <dbReference type="ARBA" id="ARBA00023015"/>
    </source>
</evidence>
<dbReference type="RefSeq" id="WP_045850676.1">
    <property type="nucleotide sequence ID" value="NZ_FTLX01000008.1"/>
</dbReference>
<keyword evidence="2" id="KW-0238">DNA-binding</keyword>
<dbReference type="InterPro" id="IPR009057">
    <property type="entry name" value="Homeodomain-like_sf"/>
</dbReference>
<dbReference type="EMBL" id="MWSK01000008">
    <property type="protein sequence ID" value="OXS75060.1"/>
    <property type="molecule type" value="Genomic_DNA"/>
</dbReference>
<evidence type="ECO:0000313" key="8">
    <source>
        <dbReference type="Proteomes" id="UP000215545"/>
    </source>
</evidence>
<dbReference type="OrthoDB" id="149040at2"/>
<dbReference type="InterPro" id="IPR020449">
    <property type="entry name" value="Tscrpt_reg_AraC-type_HTH"/>
</dbReference>
<dbReference type="SUPFAM" id="SSF46689">
    <property type="entry name" value="Homeodomain-like"/>
    <property type="match status" value="2"/>
</dbReference>
<organism evidence="6 7">
    <name type="scientific">Domibacillus enclensis</name>
    <dbReference type="NCBI Taxonomy" id="1017273"/>
    <lineage>
        <taxon>Bacteria</taxon>
        <taxon>Bacillati</taxon>
        <taxon>Bacillota</taxon>
        <taxon>Bacilli</taxon>
        <taxon>Bacillales</taxon>
        <taxon>Bacillaceae</taxon>
        <taxon>Domibacillus</taxon>
    </lineage>
</organism>
<reference evidence="6 7" key="1">
    <citation type="submission" date="2017-01" db="EMBL/GenBank/DDBJ databases">
        <authorList>
            <person name="Mah S.A."/>
            <person name="Swanson W.J."/>
            <person name="Moy G.W."/>
            <person name="Vacquier V.D."/>
        </authorList>
    </citation>
    <scope>NUCLEOTIDE SEQUENCE [LARGE SCALE GENOMIC DNA]</scope>
    <source>
        <strain evidence="6 7">NIO-1016</strain>
    </source>
</reference>
<name>A0A1N7ARQ0_9BACI</name>
<dbReference type="Proteomes" id="UP000186385">
    <property type="component" value="Unassembled WGS sequence"/>
</dbReference>
<evidence type="ECO:0000313" key="5">
    <source>
        <dbReference type="EMBL" id="OXS75060.1"/>
    </source>
</evidence>
<keyword evidence="8" id="KW-1185">Reference proteome</keyword>
<dbReference type="PANTHER" id="PTHR43280:SF28">
    <property type="entry name" value="HTH-TYPE TRANSCRIPTIONAL ACTIVATOR RHAS"/>
    <property type="match status" value="1"/>
</dbReference>
<dbReference type="SUPFAM" id="SSF51215">
    <property type="entry name" value="Regulatory protein AraC"/>
    <property type="match status" value="1"/>
</dbReference>
<dbReference type="SMART" id="SM00342">
    <property type="entry name" value="HTH_ARAC"/>
    <property type="match status" value="1"/>
</dbReference>
<accession>A0A1N7ARQ0</accession>
<dbReference type="PANTHER" id="PTHR43280">
    <property type="entry name" value="ARAC-FAMILY TRANSCRIPTIONAL REGULATOR"/>
    <property type="match status" value="1"/>
</dbReference>
<protein>
    <submittedName>
        <fullName evidence="6">Transcriptional regulator, AraC family</fullName>
    </submittedName>
</protein>
<dbReference type="Gene3D" id="1.10.10.60">
    <property type="entry name" value="Homeodomain-like"/>
    <property type="match status" value="2"/>
</dbReference>
<dbReference type="PRINTS" id="PR00032">
    <property type="entry name" value="HTHARAC"/>
</dbReference>
<dbReference type="GO" id="GO:0003700">
    <property type="term" value="F:DNA-binding transcription factor activity"/>
    <property type="evidence" value="ECO:0007669"/>
    <property type="project" value="InterPro"/>
</dbReference>
<feature type="domain" description="HTH araC/xylS-type" evidence="4">
    <location>
        <begin position="186"/>
        <end position="284"/>
    </location>
</feature>
<dbReference type="AlphaFoldDB" id="A0A1N7ARQ0"/>
<gene>
    <name evidence="5" type="ORF">B1B05_15095</name>
    <name evidence="6" type="ORF">SAMN05443094_1088</name>
</gene>
<dbReference type="InterPro" id="IPR014710">
    <property type="entry name" value="RmlC-like_jellyroll"/>
</dbReference>
<sequence length="287" mass="33077">MNLNTAVRSLQRGAHVCTGQDLSIRVHYWGAHRKHADTPVHKHSFFEICYVADGKGTYMENGQEYRLEKGTFFCSRPNQLHKIDEGDNLHLLWVAFEVEKEHTSKEYRHLFDQLAQEKNVYRTDASNEPAALLWLTLFMHAEQQASSSVLATMGAALLLSLQSLFCGVGDSQKPKPMYDNKEQIVEKAQRFIQDNLAQPLSLEEVANFFHISPRHLSRLFSETTGISYTSYVRQERVREASKKIRSTSRSITSIAYECGFTSVHYFCRVFMQETSITPAEYRRRNQV</sequence>
<evidence type="ECO:0000256" key="3">
    <source>
        <dbReference type="ARBA" id="ARBA00023163"/>
    </source>
</evidence>
<keyword evidence="1" id="KW-0805">Transcription regulation</keyword>
<reference evidence="5" key="3">
    <citation type="submission" date="2017-03" db="EMBL/GenBank/DDBJ databases">
        <authorList>
            <person name="Dastager S.G."/>
            <person name="Neurgaonkar P.S."/>
            <person name="Dharne M.S."/>
        </authorList>
    </citation>
    <scope>NUCLEOTIDE SEQUENCE</scope>
    <source>
        <strain evidence="5">DSM 25145</strain>
    </source>
</reference>
<dbReference type="PROSITE" id="PS01124">
    <property type="entry name" value="HTH_ARAC_FAMILY_2"/>
    <property type="match status" value="1"/>
</dbReference>
<dbReference type="STRING" id="1017273.SAMN05443094_1088"/>
<keyword evidence="3" id="KW-0804">Transcription</keyword>
<dbReference type="Gene3D" id="2.60.120.10">
    <property type="entry name" value="Jelly Rolls"/>
    <property type="match status" value="1"/>
</dbReference>
<dbReference type="Pfam" id="PF02311">
    <property type="entry name" value="AraC_binding"/>
    <property type="match status" value="1"/>
</dbReference>
<evidence type="ECO:0000313" key="6">
    <source>
        <dbReference type="EMBL" id="SIR41827.1"/>
    </source>
</evidence>
<dbReference type="GO" id="GO:0043565">
    <property type="term" value="F:sequence-specific DNA binding"/>
    <property type="evidence" value="ECO:0007669"/>
    <property type="project" value="InterPro"/>
</dbReference>
<dbReference type="InterPro" id="IPR003313">
    <property type="entry name" value="AraC-bd"/>
</dbReference>
<dbReference type="EMBL" id="FTLX01000008">
    <property type="protein sequence ID" value="SIR41827.1"/>
    <property type="molecule type" value="Genomic_DNA"/>
</dbReference>
<evidence type="ECO:0000256" key="2">
    <source>
        <dbReference type="ARBA" id="ARBA00023125"/>
    </source>
</evidence>
<dbReference type="Proteomes" id="UP000215545">
    <property type="component" value="Unassembled WGS sequence"/>
</dbReference>
<dbReference type="Pfam" id="PF12833">
    <property type="entry name" value="HTH_18"/>
    <property type="match status" value="1"/>
</dbReference>
<dbReference type="InterPro" id="IPR018060">
    <property type="entry name" value="HTH_AraC"/>
</dbReference>
<evidence type="ECO:0000313" key="7">
    <source>
        <dbReference type="Proteomes" id="UP000186385"/>
    </source>
</evidence>